<evidence type="ECO:0000259" key="2">
    <source>
        <dbReference type="PROSITE" id="PS50011"/>
    </source>
</evidence>
<reference evidence="3" key="1">
    <citation type="submission" date="2021-01" db="EMBL/GenBank/DDBJ databases">
        <authorList>
            <consortium name="Genoscope - CEA"/>
            <person name="William W."/>
        </authorList>
    </citation>
    <scope>NUCLEOTIDE SEQUENCE</scope>
</reference>
<protein>
    <recommendedName>
        <fullName evidence="2">Protein kinase domain-containing protein</fullName>
    </recommendedName>
</protein>
<gene>
    <name evidence="3" type="ORF">POCTA_138.1.T1450154</name>
</gene>
<organism evidence="3 4">
    <name type="scientific">Paramecium octaurelia</name>
    <dbReference type="NCBI Taxonomy" id="43137"/>
    <lineage>
        <taxon>Eukaryota</taxon>
        <taxon>Sar</taxon>
        <taxon>Alveolata</taxon>
        <taxon>Ciliophora</taxon>
        <taxon>Intramacronucleata</taxon>
        <taxon>Oligohymenophorea</taxon>
        <taxon>Peniculida</taxon>
        <taxon>Parameciidae</taxon>
        <taxon>Paramecium</taxon>
    </lineage>
</organism>
<accession>A0A8S1YBU8</accession>
<name>A0A8S1YBU8_PAROT</name>
<proteinExistence type="predicted"/>
<feature type="binding site" evidence="1">
    <location>
        <position position="43"/>
    </location>
    <ligand>
        <name>ATP</name>
        <dbReference type="ChEBI" id="CHEBI:30616"/>
    </ligand>
</feature>
<keyword evidence="4" id="KW-1185">Reference proteome</keyword>
<dbReference type="PANTHER" id="PTHR24362:SF309">
    <property type="entry name" value="PROTEIN KINASE DOMAIN-CONTAINING PROTEIN"/>
    <property type="match status" value="1"/>
</dbReference>
<dbReference type="GO" id="GO:0005524">
    <property type="term" value="F:ATP binding"/>
    <property type="evidence" value="ECO:0007669"/>
    <property type="project" value="UniProtKB-UniRule"/>
</dbReference>
<dbReference type="EMBL" id="CAJJDP010000147">
    <property type="protein sequence ID" value="CAD8208954.1"/>
    <property type="molecule type" value="Genomic_DNA"/>
</dbReference>
<sequence length="280" mass="32830">MNSSIINIGVYQILLNRVIGQGWHSTTYQCINIQQMQQQLVAKIYQNQTVPNEAEIIKLKKLYHANVVQIYEVYQNEKDVIIIMEKCHSSLRNEMRFQKEYDEIELLAILSQILKGYNYILDQGLEINELKPTNIMIDDNEIIKISNYGMSYLYNHSDVEVRPYAAPEIFFSNKQTDAKNIYSLGLIIYQLVFHQLPFSLKQNGDVIVFLQRIKKSKLSIPKNKFQKITEIISQMIIYDYQERIGREKLGELLLQNFKRGSRRIASIQPIAAKADDYLYF</sequence>
<evidence type="ECO:0000313" key="3">
    <source>
        <dbReference type="EMBL" id="CAD8208954.1"/>
    </source>
</evidence>
<dbReference type="OMA" id="YQCINIQ"/>
<dbReference type="PANTHER" id="PTHR24362">
    <property type="entry name" value="SERINE/THREONINE-PROTEIN KINASE NEK"/>
    <property type="match status" value="1"/>
</dbReference>
<evidence type="ECO:0000313" key="4">
    <source>
        <dbReference type="Proteomes" id="UP000683925"/>
    </source>
</evidence>
<comment type="caution">
    <text evidence="3">The sequence shown here is derived from an EMBL/GenBank/DDBJ whole genome shotgun (WGS) entry which is preliminary data.</text>
</comment>
<keyword evidence="1" id="KW-0067">ATP-binding</keyword>
<dbReference type="Proteomes" id="UP000683925">
    <property type="component" value="Unassembled WGS sequence"/>
</dbReference>
<dbReference type="Pfam" id="PF00069">
    <property type="entry name" value="Pkinase"/>
    <property type="match status" value="1"/>
</dbReference>
<dbReference type="InterPro" id="IPR017441">
    <property type="entry name" value="Protein_kinase_ATP_BS"/>
</dbReference>
<dbReference type="GO" id="GO:0004672">
    <property type="term" value="F:protein kinase activity"/>
    <property type="evidence" value="ECO:0007669"/>
    <property type="project" value="InterPro"/>
</dbReference>
<dbReference type="PROSITE" id="PS00107">
    <property type="entry name" value="PROTEIN_KINASE_ATP"/>
    <property type="match status" value="1"/>
</dbReference>
<evidence type="ECO:0000256" key="1">
    <source>
        <dbReference type="PROSITE-ProRule" id="PRU10141"/>
    </source>
</evidence>
<feature type="domain" description="Protein kinase" evidence="2">
    <location>
        <begin position="13"/>
        <end position="258"/>
    </location>
</feature>
<dbReference type="OrthoDB" id="20524at2759"/>
<keyword evidence="1" id="KW-0547">Nucleotide-binding</keyword>
<dbReference type="AlphaFoldDB" id="A0A8S1YBU8"/>
<dbReference type="InterPro" id="IPR000719">
    <property type="entry name" value="Prot_kinase_dom"/>
</dbReference>
<dbReference type="PROSITE" id="PS50011">
    <property type="entry name" value="PROTEIN_KINASE_DOM"/>
    <property type="match status" value="1"/>
</dbReference>